<gene>
    <name evidence="1" type="ORF">SAY86_008353</name>
</gene>
<protein>
    <submittedName>
        <fullName evidence="1">Uncharacterized protein</fullName>
    </submittedName>
</protein>
<dbReference type="PANTHER" id="PTHR33070:SF109">
    <property type="entry name" value="DOMAIN PROTEIN, PUTATIVE (DUF241)-RELATED"/>
    <property type="match status" value="1"/>
</dbReference>
<sequence length="351" mass="38486">MKAMTVTELTISQGDSPDLHVIHTLTLSPLDPTIEVIYIHADGRTDFASSHCEQTKNMAALSLKIRSISLPPPRSHPSIARVEEEIRKLRSWESSGEFSSYGSIAVGLAGLERLYICLDDLLSMGSTVQVLSQGGDHIINELLDVSVMILDICGTTRDLVSQVKDHVRELESAVRRSRKEDSSIELAIVGYSNLRKKIKKDARRVIARLREVDINAAAAQPLADHGNLHLSAVVRALLEASSVAVSVFRSVLLFLSGPTAGQAKWSLMSRLTLKAGTVESEIKPEVVNVFEDVSAALRSVQLKCSDVDSMRVLQSRFRQLDVGVGSIEDGLESSFRRLVRTRAALLNLICH</sequence>
<dbReference type="Pfam" id="PF03087">
    <property type="entry name" value="BPS1"/>
    <property type="match status" value="1"/>
</dbReference>
<reference evidence="1 2" key="1">
    <citation type="journal article" date="2023" name="Hortic Res">
        <title>Pangenome of water caltrop reveals structural variations and asymmetric subgenome divergence after allopolyploidization.</title>
        <authorList>
            <person name="Zhang X."/>
            <person name="Chen Y."/>
            <person name="Wang L."/>
            <person name="Yuan Y."/>
            <person name="Fang M."/>
            <person name="Shi L."/>
            <person name="Lu R."/>
            <person name="Comes H.P."/>
            <person name="Ma Y."/>
            <person name="Chen Y."/>
            <person name="Huang G."/>
            <person name="Zhou Y."/>
            <person name="Zheng Z."/>
            <person name="Qiu Y."/>
        </authorList>
    </citation>
    <scope>NUCLEOTIDE SEQUENCE [LARGE SCALE GENOMIC DNA]</scope>
    <source>
        <strain evidence="1">F231</strain>
    </source>
</reference>
<dbReference type="InterPro" id="IPR004320">
    <property type="entry name" value="BPS1_pln"/>
</dbReference>
<organism evidence="1 2">
    <name type="scientific">Trapa natans</name>
    <name type="common">Water chestnut</name>
    <dbReference type="NCBI Taxonomy" id="22666"/>
    <lineage>
        <taxon>Eukaryota</taxon>
        <taxon>Viridiplantae</taxon>
        <taxon>Streptophyta</taxon>
        <taxon>Embryophyta</taxon>
        <taxon>Tracheophyta</taxon>
        <taxon>Spermatophyta</taxon>
        <taxon>Magnoliopsida</taxon>
        <taxon>eudicotyledons</taxon>
        <taxon>Gunneridae</taxon>
        <taxon>Pentapetalae</taxon>
        <taxon>rosids</taxon>
        <taxon>malvids</taxon>
        <taxon>Myrtales</taxon>
        <taxon>Lythraceae</taxon>
        <taxon>Trapa</taxon>
    </lineage>
</organism>
<name>A0AAN7K8C2_TRANT</name>
<comment type="caution">
    <text evidence="1">The sequence shown here is derived from an EMBL/GenBank/DDBJ whole genome shotgun (WGS) entry which is preliminary data.</text>
</comment>
<dbReference type="AlphaFoldDB" id="A0AAN7K8C2"/>
<dbReference type="PANTHER" id="PTHR33070">
    <property type="entry name" value="OS06G0725500 PROTEIN"/>
    <property type="match status" value="1"/>
</dbReference>
<proteinExistence type="predicted"/>
<evidence type="ECO:0000313" key="2">
    <source>
        <dbReference type="Proteomes" id="UP001346149"/>
    </source>
</evidence>
<dbReference type="Proteomes" id="UP001346149">
    <property type="component" value="Unassembled WGS sequence"/>
</dbReference>
<accession>A0AAN7K8C2</accession>
<dbReference type="GO" id="GO:0048364">
    <property type="term" value="P:root development"/>
    <property type="evidence" value="ECO:0007669"/>
    <property type="project" value="InterPro"/>
</dbReference>
<evidence type="ECO:0000313" key="1">
    <source>
        <dbReference type="EMBL" id="KAK4762585.1"/>
    </source>
</evidence>
<dbReference type="GO" id="GO:0048367">
    <property type="term" value="P:shoot system development"/>
    <property type="evidence" value="ECO:0007669"/>
    <property type="project" value="InterPro"/>
</dbReference>
<keyword evidence="2" id="KW-1185">Reference proteome</keyword>
<dbReference type="EMBL" id="JAXQNO010000024">
    <property type="protein sequence ID" value="KAK4762585.1"/>
    <property type="molecule type" value="Genomic_DNA"/>
</dbReference>